<keyword evidence="8" id="KW-0445">Lipid transport</keyword>
<evidence type="ECO:0000256" key="1">
    <source>
        <dbReference type="ARBA" id="ARBA00004406"/>
    </source>
</evidence>
<comment type="subcellular location">
    <subcellularLocation>
        <location evidence="1">Endoplasmic reticulum membrane</location>
        <topology evidence="1">Peripheral membrane protein</topology>
    </subcellularLocation>
    <subcellularLocation>
        <location evidence="2">Preautophagosomal structure membrane</location>
        <topology evidence="2">Peripheral membrane protein</topology>
    </subcellularLocation>
</comment>
<evidence type="ECO:0000256" key="9">
    <source>
        <dbReference type="ARBA" id="ARBA00023136"/>
    </source>
</evidence>
<dbReference type="GO" id="GO:0061723">
    <property type="term" value="P:glycophagy"/>
    <property type="evidence" value="ECO:0007669"/>
    <property type="project" value="TreeGrafter"/>
</dbReference>
<dbReference type="AlphaFoldDB" id="A0A9Q0Z092"/>
<dbReference type="Proteomes" id="UP001151752">
    <property type="component" value="Chromosome 9"/>
</dbReference>
<evidence type="ECO:0000313" key="13">
    <source>
        <dbReference type="Proteomes" id="UP001151752"/>
    </source>
</evidence>
<comment type="similarity">
    <text evidence="3">Belongs to the ATG2 family.</text>
</comment>
<comment type="catalytic activity">
    <reaction evidence="11">
        <text>a 1,2-diacyl-sn-glycero-3-phosphoethanolamine(in) = a 1,2-diacyl-sn-glycero-3-phosphoethanolamine(out)</text>
        <dbReference type="Rhea" id="RHEA:38895"/>
        <dbReference type="ChEBI" id="CHEBI:64612"/>
    </reaction>
</comment>
<evidence type="ECO:0000256" key="7">
    <source>
        <dbReference type="ARBA" id="ARBA00023006"/>
    </source>
</evidence>
<keyword evidence="7" id="KW-0072">Autophagy</keyword>
<accession>A0A9Q0Z092</accession>
<comment type="caution">
    <text evidence="12">The sequence shown here is derived from an EMBL/GenBank/DDBJ whole genome shotgun (WGS) entry which is preliminary data.</text>
</comment>
<gene>
    <name evidence="12" type="ORF">OIU74_009221</name>
</gene>
<evidence type="ECO:0000256" key="3">
    <source>
        <dbReference type="ARBA" id="ARBA00009714"/>
    </source>
</evidence>
<dbReference type="GO" id="GO:0000422">
    <property type="term" value="P:autophagy of mitochondrion"/>
    <property type="evidence" value="ECO:0007669"/>
    <property type="project" value="TreeGrafter"/>
</dbReference>
<evidence type="ECO:0000256" key="8">
    <source>
        <dbReference type="ARBA" id="ARBA00023055"/>
    </source>
</evidence>
<dbReference type="GO" id="GO:0005789">
    <property type="term" value="C:endoplasmic reticulum membrane"/>
    <property type="evidence" value="ECO:0007669"/>
    <property type="project" value="UniProtKB-SubCell"/>
</dbReference>
<evidence type="ECO:0000256" key="5">
    <source>
        <dbReference type="ARBA" id="ARBA00022448"/>
    </source>
</evidence>
<dbReference type="GO" id="GO:0032266">
    <property type="term" value="F:phosphatidylinositol-3-phosphate binding"/>
    <property type="evidence" value="ECO:0007669"/>
    <property type="project" value="TreeGrafter"/>
</dbReference>
<dbReference type="GO" id="GO:0061908">
    <property type="term" value="C:phagophore"/>
    <property type="evidence" value="ECO:0007669"/>
    <property type="project" value="TreeGrafter"/>
</dbReference>
<dbReference type="Pfam" id="PF13329">
    <property type="entry name" value="ATG2_CAD"/>
    <property type="match status" value="1"/>
</dbReference>
<dbReference type="PANTHER" id="PTHR13190:SF1">
    <property type="entry name" value="AUTOPHAGY-RELATED 2, ISOFORM A"/>
    <property type="match status" value="1"/>
</dbReference>
<evidence type="ECO:0000256" key="10">
    <source>
        <dbReference type="ARBA" id="ARBA00024479"/>
    </source>
</evidence>
<proteinExistence type="inferred from homology"/>
<sequence>MFSWNFAKSAEALLSRWAMKRLCKFVLKKKLGKFILGDIDLDQLDVQLAEGTIQLSDLALNVDCLNEKFGAAASVVIKEGSIGSLSVRMPWKGKGFQVEVDGLELVLAPIFEEDFGDVHEGVKTIAKVVKWFLTSFHVKVKKLIVAYEPYFEKDEKKVGCQETLVLRVPEIECGTCVSEDANLSSDERVENFLGINSSFSEQFSGRCRSKPTTPIITGKNGGFSGNLKLSIPWKNGSLDIHKLDAEVYVDPVELRLQPSTIKWFLLSWETYKNIDQDGRGDAHYKSTESVYFNSSSHFHSSLSVPAVVANDKVSPVRGSFTSAFSSFTGKESVSEAMLPGSHLISDWVPNSIENKKDGIQEELDLGASVDQFFECLDGMRSSQSALGSSGMWNWTCSVFSALTAASSLASEDQHVQTNLKVTLAGVSVLLSFQDEDQEYLYGQKSDRNTIGLEICCLGAECKDVFVVLQVCPQELRFEGTVKCIEFIDYVCNKNDAMNSHVLELSSDSYCQTVLIQNLQAEVQGVLPPFPHSDDLNTLIAPRVPFGNATKMKLLGTSVNKILNLLKDAEKSVERSIQRNGFPSVNKKHESSHGYMKKGSSSGVSNIGLYRKLASNLDVYLVNPAGNDNGITSSTLMPSYKFCAQKIVSVKNRAGCLCTISMLWQEDPVTGPWIAETAKSLATSEESRSRKKMKVKGHEFASATAAKDLGDMNSQTRERVNFELCIPLACSSVSCCG</sequence>
<reference evidence="12" key="1">
    <citation type="submission" date="2022-11" db="EMBL/GenBank/DDBJ databases">
        <authorList>
            <person name="Hyden B.L."/>
            <person name="Feng K."/>
            <person name="Yates T."/>
            <person name="Jawdy S."/>
            <person name="Smart L.B."/>
            <person name="Muchero W."/>
        </authorList>
    </citation>
    <scope>NUCLEOTIDE SEQUENCE</scope>
    <source>
        <tissue evidence="12">Shoot tip</tissue>
    </source>
</reference>
<keyword evidence="13" id="KW-1185">Reference proteome</keyword>
<keyword evidence="5" id="KW-0813">Transport</keyword>
<evidence type="ECO:0000256" key="2">
    <source>
        <dbReference type="ARBA" id="ARBA00004623"/>
    </source>
</evidence>
<comment type="catalytic activity">
    <reaction evidence="10">
        <text>a 1,2-diacyl-sn-glycero-3-phospho-L-serine(in) = a 1,2-diacyl-sn-glycero-3-phospho-L-serine(out)</text>
        <dbReference type="Rhea" id="RHEA:38663"/>
        <dbReference type="ChEBI" id="CHEBI:57262"/>
    </reaction>
</comment>
<evidence type="ECO:0000313" key="12">
    <source>
        <dbReference type="EMBL" id="KAJ6716640.1"/>
    </source>
</evidence>
<dbReference type="EMBL" id="JAPFFM010000014">
    <property type="protein sequence ID" value="KAJ6716640.1"/>
    <property type="molecule type" value="Genomic_DNA"/>
</dbReference>
<organism evidence="12 13">
    <name type="scientific">Salix koriyanagi</name>
    <dbReference type="NCBI Taxonomy" id="2511006"/>
    <lineage>
        <taxon>Eukaryota</taxon>
        <taxon>Viridiplantae</taxon>
        <taxon>Streptophyta</taxon>
        <taxon>Embryophyta</taxon>
        <taxon>Tracheophyta</taxon>
        <taxon>Spermatophyta</taxon>
        <taxon>Magnoliopsida</taxon>
        <taxon>eudicotyledons</taxon>
        <taxon>Gunneridae</taxon>
        <taxon>Pentapetalae</taxon>
        <taxon>rosids</taxon>
        <taxon>fabids</taxon>
        <taxon>Malpighiales</taxon>
        <taxon>Salicaceae</taxon>
        <taxon>Saliceae</taxon>
        <taxon>Salix</taxon>
    </lineage>
</organism>
<name>A0A9Q0Z092_9ROSI</name>
<dbReference type="GO" id="GO:0000045">
    <property type="term" value="P:autophagosome assembly"/>
    <property type="evidence" value="ECO:0007669"/>
    <property type="project" value="TreeGrafter"/>
</dbReference>
<protein>
    <recommendedName>
        <fullName evidence="4">Autophagy-related protein 2</fullName>
    </recommendedName>
</protein>
<dbReference type="GO" id="GO:0061709">
    <property type="term" value="P:reticulophagy"/>
    <property type="evidence" value="ECO:0007669"/>
    <property type="project" value="TreeGrafter"/>
</dbReference>
<dbReference type="GO" id="GO:0034045">
    <property type="term" value="C:phagophore assembly site membrane"/>
    <property type="evidence" value="ECO:0007669"/>
    <property type="project" value="UniProtKB-SubCell"/>
</dbReference>
<dbReference type="GO" id="GO:0006869">
    <property type="term" value="P:lipid transport"/>
    <property type="evidence" value="ECO:0007669"/>
    <property type="project" value="UniProtKB-KW"/>
</dbReference>
<dbReference type="PANTHER" id="PTHR13190">
    <property type="entry name" value="AUTOPHAGY-RELATED 2, ISOFORM A"/>
    <property type="match status" value="1"/>
</dbReference>
<dbReference type="GO" id="GO:0043495">
    <property type="term" value="F:protein-membrane adaptor activity"/>
    <property type="evidence" value="ECO:0007669"/>
    <property type="project" value="TreeGrafter"/>
</dbReference>
<keyword evidence="9" id="KW-0472">Membrane</keyword>
<reference evidence="12" key="2">
    <citation type="journal article" date="2023" name="Int. J. Mol. Sci.">
        <title>De Novo Assembly and Annotation of 11 Diverse Shrub Willow (Salix) Genomes Reveals Novel Gene Organization in Sex-Linked Regions.</title>
        <authorList>
            <person name="Hyden B."/>
            <person name="Feng K."/>
            <person name="Yates T.B."/>
            <person name="Jawdy S."/>
            <person name="Cereghino C."/>
            <person name="Smart L.B."/>
            <person name="Muchero W."/>
        </authorList>
    </citation>
    <scope>NUCLEOTIDE SEQUENCE</scope>
    <source>
        <tissue evidence="12">Shoot tip</tissue>
    </source>
</reference>
<keyword evidence="6" id="KW-0256">Endoplasmic reticulum</keyword>
<evidence type="ECO:0000256" key="11">
    <source>
        <dbReference type="ARBA" id="ARBA00024615"/>
    </source>
</evidence>
<evidence type="ECO:0000256" key="6">
    <source>
        <dbReference type="ARBA" id="ARBA00022824"/>
    </source>
</evidence>
<evidence type="ECO:0000256" key="4">
    <source>
        <dbReference type="ARBA" id="ARBA00018070"/>
    </source>
</evidence>
<dbReference type="GO" id="GO:0034727">
    <property type="term" value="P:piecemeal microautophagy of the nucleus"/>
    <property type="evidence" value="ECO:0007669"/>
    <property type="project" value="TreeGrafter"/>
</dbReference>
<dbReference type="InterPro" id="IPR026849">
    <property type="entry name" value="ATG2"/>
</dbReference>